<comment type="caution">
    <text evidence="8">The sequence shown here is derived from an EMBL/GenBank/DDBJ whole genome shotgun (WGS) entry which is preliminary data.</text>
</comment>
<evidence type="ECO:0000313" key="9">
    <source>
        <dbReference type="Proteomes" id="UP000593562"/>
    </source>
</evidence>
<dbReference type="PANTHER" id="PTHR31376:SF105">
    <property type="entry name" value="PURINE PERMEASE-RELATED"/>
    <property type="match status" value="1"/>
</dbReference>
<keyword evidence="5 7" id="KW-1133">Transmembrane helix</keyword>
<name>A0A7J7CCS0_TRIWF</name>
<protein>
    <submittedName>
        <fullName evidence="8">Putative purine transporter</fullName>
    </submittedName>
</protein>
<evidence type="ECO:0000313" key="8">
    <source>
        <dbReference type="EMBL" id="KAF5731923.1"/>
    </source>
</evidence>
<evidence type="ECO:0000256" key="3">
    <source>
        <dbReference type="ARBA" id="ARBA00022448"/>
    </source>
</evidence>
<gene>
    <name evidence="8" type="ORF">HS088_TW18G00610</name>
</gene>
<comment type="similarity">
    <text evidence="2">Belongs to the purine permeases (TC 2.A.7.14) family.</text>
</comment>
<feature type="transmembrane region" description="Helical" evidence="7">
    <location>
        <begin position="53"/>
        <end position="74"/>
    </location>
</feature>
<evidence type="ECO:0000256" key="2">
    <source>
        <dbReference type="ARBA" id="ARBA00006213"/>
    </source>
</evidence>
<evidence type="ECO:0000256" key="5">
    <source>
        <dbReference type="ARBA" id="ARBA00022989"/>
    </source>
</evidence>
<sequence length="112" mass="12283">METATINNQKIPREAKVFQLGEASYYGVIIGCALLWQCFFMGAVGVISCASSLLSGVLIAALLPVTEILAVLIFSEKFQVEKGIALALSVWGFISYFYGEVEEKKKKNRSPE</sequence>
<feature type="transmembrane region" description="Helical" evidence="7">
    <location>
        <begin position="80"/>
        <end position="99"/>
    </location>
</feature>
<evidence type="ECO:0000256" key="4">
    <source>
        <dbReference type="ARBA" id="ARBA00022692"/>
    </source>
</evidence>
<dbReference type="Proteomes" id="UP000593562">
    <property type="component" value="Unassembled WGS sequence"/>
</dbReference>
<dbReference type="Pfam" id="PF16913">
    <property type="entry name" value="PUNUT"/>
    <property type="match status" value="1"/>
</dbReference>
<dbReference type="PANTHER" id="PTHR31376">
    <property type="entry name" value="OS09G0467300 PROTEIN-RELATED"/>
    <property type="match status" value="1"/>
</dbReference>
<keyword evidence="4 7" id="KW-0812">Transmembrane</keyword>
<dbReference type="GO" id="GO:0015211">
    <property type="term" value="F:purine nucleoside transmembrane transporter activity"/>
    <property type="evidence" value="ECO:0007669"/>
    <property type="project" value="InterPro"/>
</dbReference>
<dbReference type="AlphaFoldDB" id="A0A7J7CCS0"/>
<dbReference type="InParanoid" id="A0A7J7CCS0"/>
<dbReference type="GO" id="GO:0005345">
    <property type="term" value="F:purine nucleobase transmembrane transporter activity"/>
    <property type="evidence" value="ECO:0007669"/>
    <property type="project" value="UniProtKB-ARBA"/>
</dbReference>
<proteinExistence type="inferred from homology"/>
<organism evidence="8 9">
    <name type="scientific">Tripterygium wilfordii</name>
    <name type="common">Thunder God vine</name>
    <dbReference type="NCBI Taxonomy" id="458696"/>
    <lineage>
        <taxon>Eukaryota</taxon>
        <taxon>Viridiplantae</taxon>
        <taxon>Streptophyta</taxon>
        <taxon>Embryophyta</taxon>
        <taxon>Tracheophyta</taxon>
        <taxon>Spermatophyta</taxon>
        <taxon>Magnoliopsida</taxon>
        <taxon>eudicotyledons</taxon>
        <taxon>Gunneridae</taxon>
        <taxon>Pentapetalae</taxon>
        <taxon>rosids</taxon>
        <taxon>fabids</taxon>
        <taxon>Celastrales</taxon>
        <taxon>Celastraceae</taxon>
        <taxon>Tripterygium</taxon>
    </lineage>
</organism>
<comment type="subcellular location">
    <subcellularLocation>
        <location evidence="1">Membrane</location>
    </subcellularLocation>
</comment>
<evidence type="ECO:0000256" key="1">
    <source>
        <dbReference type="ARBA" id="ARBA00004370"/>
    </source>
</evidence>
<dbReference type="EMBL" id="JAAARO010000018">
    <property type="protein sequence ID" value="KAF5731923.1"/>
    <property type="molecule type" value="Genomic_DNA"/>
</dbReference>
<dbReference type="GO" id="GO:0016020">
    <property type="term" value="C:membrane"/>
    <property type="evidence" value="ECO:0007669"/>
    <property type="project" value="UniProtKB-SubCell"/>
</dbReference>
<accession>A0A7J7CCS0</accession>
<keyword evidence="3" id="KW-0813">Transport</keyword>
<feature type="transmembrane region" description="Helical" evidence="7">
    <location>
        <begin position="23"/>
        <end position="46"/>
    </location>
</feature>
<keyword evidence="9" id="KW-1185">Reference proteome</keyword>
<keyword evidence="6 7" id="KW-0472">Membrane</keyword>
<evidence type="ECO:0000256" key="7">
    <source>
        <dbReference type="SAM" id="Phobius"/>
    </source>
</evidence>
<dbReference type="InterPro" id="IPR030182">
    <property type="entry name" value="PUP_plant"/>
</dbReference>
<evidence type="ECO:0000256" key="6">
    <source>
        <dbReference type="ARBA" id="ARBA00023136"/>
    </source>
</evidence>
<reference evidence="8 9" key="1">
    <citation type="journal article" date="2020" name="Nat. Commun.">
        <title>Genome of Tripterygium wilfordii and identification of cytochrome P450 involved in triptolide biosynthesis.</title>
        <authorList>
            <person name="Tu L."/>
            <person name="Su P."/>
            <person name="Zhang Z."/>
            <person name="Gao L."/>
            <person name="Wang J."/>
            <person name="Hu T."/>
            <person name="Zhou J."/>
            <person name="Zhang Y."/>
            <person name="Zhao Y."/>
            <person name="Liu Y."/>
            <person name="Song Y."/>
            <person name="Tong Y."/>
            <person name="Lu Y."/>
            <person name="Yang J."/>
            <person name="Xu C."/>
            <person name="Jia M."/>
            <person name="Peters R.J."/>
            <person name="Huang L."/>
            <person name="Gao W."/>
        </authorList>
    </citation>
    <scope>NUCLEOTIDE SEQUENCE [LARGE SCALE GENOMIC DNA]</scope>
    <source>
        <strain evidence="9">cv. XIE 37</strain>
        <tissue evidence="8">Leaf</tissue>
    </source>
</reference>